<comment type="caution">
    <text evidence="2">The sequence shown here is derived from an EMBL/GenBank/DDBJ whole genome shotgun (WGS) entry which is preliminary data.</text>
</comment>
<dbReference type="Proteomes" id="UP000070475">
    <property type="component" value="Unassembled WGS sequence"/>
</dbReference>
<feature type="transmembrane region" description="Helical" evidence="1">
    <location>
        <begin position="35"/>
        <end position="52"/>
    </location>
</feature>
<sequence>MTWVKVAGTTFATALMVWAEWRCLGNKQKRERVSLFAVTGVAWLMAVLVLLFPNMPGPIDMFNSIFKRLTSG</sequence>
<keyword evidence="3" id="KW-1185">Reference proteome</keyword>
<keyword evidence="1" id="KW-1133">Transmembrane helix</keyword>
<gene>
    <name evidence="2" type="ORF">AMQ84_29580</name>
</gene>
<protein>
    <submittedName>
        <fullName evidence="2">Uncharacterized protein</fullName>
    </submittedName>
</protein>
<reference evidence="2 3" key="1">
    <citation type="submission" date="2015-08" db="EMBL/GenBank/DDBJ databases">
        <title>Genomes of Paenibacillus riograndensis.</title>
        <authorList>
            <person name="Sant'Anna F.H."/>
            <person name="Souza R."/>
            <person name="Ambrosini A."/>
            <person name="Bach E."/>
            <person name="Fernandes G."/>
            <person name="Balsanelli E."/>
            <person name="Baura V.A."/>
            <person name="Pedrosa F.O."/>
            <person name="Souza E.M."/>
            <person name="Passaglia L."/>
        </authorList>
    </citation>
    <scope>NUCLEOTIDE SEQUENCE [LARGE SCALE GENOMIC DNA]</scope>
    <source>
        <strain evidence="2 3">CAS34</strain>
    </source>
</reference>
<keyword evidence="1" id="KW-0812">Transmembrane</keyword>
<proteinExistence type="predicted"/>
<keyword evidence="1" id="KW-0472">Membrane</keyword>
<accession>A0A132TGT7</accession>
<evidence type="ECO:0000313" key="2">
    <source>
        <dbReference type="EMBL" id="KWX70236.1"/>
    </source>
</evidence>
<evidence type="ECO:0000313" key="3">
    <source>
        <dbReference type="Proteomes" id="UP000070475"/>
    </source>
</evidence>
<evidence type="ECO:0000256" key="1">
    <source>
        <dbReference type="SAM" id="Phobius"/>
    </source>
</evidence>
<dbReference type="AlphaFoldDB" id="A0A132TGT7"/>
<organism evidence="2 3">
    <name type="scientific">Paenibacillus riograndensis</name>
    <dbReference type="NCBI Taxonomy" id="483937"/>
    <lineage>
        <taxon>Bacteria</taxon>
        <taxon>Bacillati</taxon>
        <taxon>Bacillota</taxon>
        <taxon>Bacilli</taxon>
        <taxon>Bacillales</taxon>
        <taxon>Paenibacillaceae</taxon>
        <taxon>Paenibacillus</taxon>
        <taxon>Paenibacillus sonchi group</taxon>
    </lineage>
</organism>
<name>A0A132TGT7_9BACL</name>
<dbReference type="EMBL" id="LIRB01000148">
    <property type="protein sequence ID" value="KWX70236.1"/>
    <property type="molecule type" value="Genomic_DNA"/>
</dbReference>
<dbReference type="PATRIC" id="fig|483937.3.peg.1848"/>